<evidence type="ECO:0000313" key="3">
    <source>
        <dbReference type="Proteomes" id="UP000558488"/>
    </source>
</evidence>
<name>A0A7J7R9E9_PIPKU</name>
<evidence type="ECO:0000313" key="2">
    <source>
        <dbReference type="EMBL" id="KAF6272738.1"/>
    </source>
</evidence>
<organism evidence="2 3">
    <name type="scientific">Pipistrellus kuhlii</name>
    <name type="common">Kuhl's pipistrelle</name>
    <dbReference type="NCBI Taxonomy" id="59472"/>
    <lineage>
        <taxon>Eukaryota</taxon>
        <taxon>Metazoa</taxon>
        <taxon>Chordata</taxon>
        <taxon>Craniata</taxon>
        <taxon>Vertebrata</taxon>
        <taxon>Euteleostomi</taxon>
        <taxon>Mammalia</taxon>
        <taxon>Eutheria</taxon>
        <taxon>Laurasiatheria</taxon>
        <taxon>Chiroptera</taxon>
        <taxon>Yangochiroptera</taxon>
        <taxon>Vespertilionidae</taxon>
        <taxon>Pipistrellus</taxon>
    </lineage>
</organism>
<feature type="region of interest" description="Disordered" evidence="1">
    <location>
        <begin position="108"/>
        <end position="136"/>
    </location>
</feature>
<keyword evidence="3" id="KW-1185">Reference proteome</keyword>
<sequence>MLPTGAPSPSRHCPHRDPHFLPRVSGLRAPQSAPSGSPAPPRSPCTLLMRESRGRGDGRRTLTVLRASTHMVFLCINHHCGCSPHATPHLCSRSVWWVMLPRLQERERRNREGEEFSEMPVGEEARGSGPGTVREPSSLLCISPRVPVAAPFAEMGHITPH</sequence>
<dbReference type="EMBL" id="JACAGB010000089">
    <property type="protein sequence ID" value="KAF6272738.1"/>
    <property type="molecule type" value="Genomic_DNA"/>
</dbReference>
<gene>
    <name evidence="2" type="ORF">mPipKuh1_010709</name>
</gene>
<protein>
    <submittedName>
        <fullName evidence="2">Uncharacterized protein</fullName>
    </submittedName>
</protein>
<dbReference type="Proteomes" id="UP000558488">
    <property type="component" value="Unassembled WGS sequence"/>
</dbReference>
<comment type="caution">
    <text evidence="2">The sequence shown here is derived from an EMBL/GenBank/DDBJ whole genome shotgun (WGS) entry which is preliminary data.</text>
</comment>
<feature type="compositionally biased region" description="Basic and acidic residues" evidence="1">
    <location>
        <begin position="50"/>
        <end position="59"/>
    </location>
</feature>
<proteinExistence type="predicted"/>
<evidence type="ECO:0000256" key="1">
    <source>
        <dbReference type="SAM" id="MobiDB-lite"/>
    </source>
</evidence>
<accession>A0A7J7R9E9</accession>
<dbReference type="AlphaFoldDB" id="A0A7J7R9E9"/>
<feature type="region of interest" description="Disordered" evidence="1">
    <location>
        <begin position="1"/>
        <end position="59"/>
    </location>
</feature>
<reference evidence="2 3" key="1">
    <citation type="journal article" date="2020" name="Nature">
        <title>Six reference-quality genomes reveal evolution of bat adaptations.</title>
        <authorList>
            <person name="Jebb D."/>
            <person name="Huang Z."/>
            <person name="Pippel M."/>
            <person name="Hughes G.M."/>
            <person name="Lavrichenko K."/>
            <person name="Devanna P."/>
            <person name="Winkler S."/>
            <person name="Jermiin L.S."/>
            <person name="Skirmuntt E.C."/>
            <person name="Katzourakis A."/>
            <person name="Burkitt-Gray L."/>
            <person name="Ray D.A."/>
            <person name="Sullivan K.A.M."/>
            <person name="Roscito J.G."/>
            <person name="Kirilenko B.M."/>
            <person name="Davalos L.M."/>
            <person name="Corthals A.P."/>
            <person name="Power M.L."/>
            <person name="Jones G."/>
            <person name="Ransome R.D."/>
            <person name="Dechmann D.K.N."/>
            <person name="Locatelli A.G."/>
            <person name="Puechmaille S.J."/>
            <person name="Fedrigo O."/>
            <person name="Jarvis E.D."/>
            <person name="Hiller M."/>
            <person name="Vernes S.C."/>
            <person name="Myers E.W."/>
            <person name="Teeling E.C."/>
        </authorList>
    </citation>
    <scope>NUCLEOTIDE SEQUENCE [LARGE SCALE GENOMIC DNA]</scope>
    <source>
        <strain evidence="2">MPipKuh1</strain>
        <tissue evidence="2">Flight muscle</tissue>
    </source>
</reference>